<accession>A0A318QFE3</accession>
<protein>
    <submittedName>
        <fullName evidence="2">Uncharacterized protein</fullName>
    </submittedName>
</protein>
<sequence length="63" mass="6124">MRASSDDVAEGDIGVHMPGCRGRAGTAGDRAAGNMAAGAEAGDADAIPRGDAPRGIPPGPVRP</sequence>
<dbReference type="EMBL" id="NOXG01000003">
    <property type="protein sequence ID" value="PYD76181.1"/>
    <property type="molecule type" value="Genomic_DNA"/>
</dbReference>
<name>A0A318QFE3_9PROT</name>
<evidence type="ECO:0000313" key="3">
    <source>
        <dbReference type="Proteomes" id="UP000247609"/>
    </source>
</evidence>
<gene>
    <name evidence="2" type="ORF">CFR71_04785</name>
</gene>
<evidence type="ECO:0000313" key="2">
    <source>
        <dbReference type="EMBL" id="PYD76181.1"/>
    </source>
</evidence>
<feature type="compositionally biased region" description="Low complexity" evidence="1">
    <location>
        <begin position="21"/>
        <end position="45"/>
    </location>
</feature>
<evidence type="ECO:0000256" key="1">
    <source>
        <dbReference type="SAM" id="MobiDB-lite"/>
    </source>
</evidence>
<feature type="region of interest" description="Disordered" evidence="1">
    <location>
        <begin position="1"/>
        <end position="63"/>
    </location>
</feature>
<reference evidence="2 3" key="1">
    <citation type="submission" date="2017-07" db="EMBL/GenBank/DDBJ databases">
        <title>A draft genome sequence of Komagataeibacter sp. T5K1.</title>
        <authorList>
            <person name="Skraban J."/>
            <person name="Cleenwerck I."/>
            <person name="Vandamme P."/>
            <person name="Trcek J."/>
        </authorList>
    </citation>
    <scope>NUCLEOTIDE SEQUENCE [LARGE SCALE GENOMIC DNA]</scope>
    <source>
        <strain evidence="2 3">T5K1</strain>
    </source>
</reference>
<dbReference type="RefSeq" id="WP_110527881.1">
    <property type="nucleotide sequence ID" value="NZ_NOXG01000003.1"/>
</dbReference>
<comment type="caution">
    <text evidence="2">The sequence shown here is derived from an EMBL/GenBank/DDBJ whole genome shotgun (WGS) entry which is preliminary data.</text>
</comment>
<dbReference type="Proteomes" id="UP000247609">
    <property type="component" value="Unassembled WGS sequence"/>
</dbReference>
<organism evidence="2 3">
    <name type="scientific">Novacetimonas pomaceti</name>
    <dbReference type="NCBI Taxonomy" id="2021998"/>
    <lineage>
        <taxon>Bacteria</taxon>
        <taxon>Pseudomonadati</taxon>
        <taxon>Pseudomonadota</taxon>
        <taxon>Alphaproteobacteria</taxon>
        <taxon>Acetobacterales</taxon>
        <taxon>Acetobacteraceae</taxon>
        <taxon>Novacetimonas</taxon>
    </lineage>
</organism>
<dbReference type="AlphaFoldDB" id="A0A318QFE3"/>
<proteinExistence type="predicted"/>